<evidence type="ECO:0000313" key="3">
    <source>
        <dbReference type="EMBL" id="UXP32203.1"/>
    </source>
</evidence>
<keyword evidence="1" id="KW-0732">Signal</keyword>
<dbReference type="SUPFAM" id="SSF49785">
    <property type="entry name" value="Galactose-binding domain-like"/>
    <property type="match status" value="2"/>
</dbReference>
<dbReference type="Gene3D" id="2.160.20.10">
    <property type="entry name" value="Single-stranded right-handed beta-helix, Pectin lyase-like"/>
    <property type="match status" value="1"/>
</dbReference>
<sequence length="1132" mass="118862">MKDYLLSRMGRWALCVMIHLCAFQTYGANYTVNSASQFNSLSLSPGDVVTWTNGTYSSNQTISFTANGTASNPIILKAQTPGGVVFTGHTNMDISGDYVIVDGFYWNGGGSSNNHVQFRKSSTYANNSTLRNCAFNNLTPNGTDKHRWVVLYGTNNVVENCSFLNKNSPGALVLVELEYNDFNPVGHIIRNNYFYNYVKRDPTTTHSGDSETIRVGTSEFQDKSASVIVEGNYFYKSDGENEIITNKSADNTYRNNTFRRCRGSLVLRHGARATVDGNYFLGEGVEGTGGIRITDSYHIITNNYIQDVISTNDKWNNGITLVGGSDASGGITNGYQKVDDIVVAFNTLYNVESPIFYNDRSSYDPTGVLAYNVIYSTLSNIVGGDISGTGQGMTYEGNIFGGSAIGISNAGITNANANFSASGEIFKPSASGPVANVAGSSYSSTVNYDIEGRARPNSNMDVGAHEVSGGSGSATFFPHTDSMVGVSVGACFLNASGSPLSSCGVISEYLTVSPVSNFASSTGSKTANISSNVSWTVTDNQSWITVSPTSGSGNGSISVTVTANTSSSARTGTVTVSASGVAAKTITVTQAGVAADVDVTGVNLSPSTATLGLGASQQLTVGVLPSNASNQGVNYSSSNSSVASVSASGLVTAIAVGDATITVTTLDGGFTDSSVVTVVAPSNDTNLALNKLVTGTGTPDGSNVAANLVDGVTSTRWSVSGYPQSAIIDLGAEFTLGSTELVCYSDRAYQYTISVSSTQNGSYTEVVDRSANSTSGTTSNPISDSFSSIDARYVKITVTGAASYTGSWVSLLELRVYAGESVSETVDVTSVSMTPSSFSMVEGTTQQLSATVSPNDASNQSVNYSSSNTSVATVNSSGLVTAVSAGSAIITVTTVDGSFTDNSSVTVSSVPTVSNLALNKSVTFSSEQSTNPASNLVDDDPDSRWSAQTYPEWVRVDLGAVYTINSTEVICYGDRAYQYEVEVSTDGSSYTQIVNRSSNTTGGSNTSPITDTFASVNARYVRITVTGAADYSGDWASIEEFRVFGYANSNARVSPDTAIESVWFGPNPATNFVNIGGANDYHTLKVFDQLGRTVINQSLDGSAINVSQLDPGVYYFRLLGSKETFSQRIIKQ</sequence>
<evidence type="ECO:0000313" key="4">
    <source>
        <dbReference type="Proteomes" id="UP001065174"/>
    </source>
</evidence>
<dbReference type="Pfam" id="PF00754">
    <property type="entry name" value="F5_F8_type_C"/>
    <property type="match status" value="2"/>
</dbReference>
<dbReference type="InterPro" id="IPR006626">
    <property type="entry name" value="PbH1"/>
</dbReference>
<feature type="signal peptide" evidence="1">
    <location>
        <begin position="1"/>
        <end position="27"/>
    </location>
</feature>
<dbReference type="Gene3D" id="2.60.40.10">
    <property type="entry name" value="Immunoglobulins"/>
    <property type="match status" value="1"/>
</dbReference>
<dbReference type="InterPro" id="IPR000421">
    <property type="entry name" value="FA58C"/>
</dbReference>
<dbReference type="RefSeq" id="WP_262309639.1">
    <property type="nucleotide sequence ID" value="NZ_CP106679.1"/>
</dbReference>
<reference evidence="3" key="1">
    <citation type="submission" date="2022-09" db="EMBL/GenBank/DDBJ databases">
        <title>Comparative genomics and taxonomic characterization of three novel marine species of genus Reichenbachiella exhibiting antioxidant and polysaccharide degradation activities.</title>
        <authorList>
            <person name="Muhammad N."/>
            <person name="Lee Y.-J."/>
            <person name="Ko J."/>
            <person name="Kim S.-G."/>
        </authorList>
    </citation>
    <scope>NUCLEOTIDE SEQUENCE</scope>
    <source>
        <strain evidence="3">BKB1-1</strain>
    </source>
</reference>
<dbReference type="Gene3D" id="2.60.40.1080">
    <property type="match status" value="2"/>
</dbReference>
<dbReference type="Pfam" id="PF14592">
    <property type="entry name" value="Chondroitinas_B"/>
    <property type="match status" value="1"/>
</dbReference>
<dbReference type="Pfam" id="PF18962">
    <property type="entry name" value="Por_Secre_tail"/>
    <property type="match status" value="1"/>
</dbReference>
<dbReference type="SMART" id="SM00710">
    <property type="entry name" value="PbH1"/>
    <property type="match status" value="7"/>
</dbReference>
<dbReference type="InterPro" id="IPR003343">
    <property type="entry name" value="Big_2"/>
</dbReference>
<feature type="domain" description="F5/8 type C" evidence="2">
    <location>
        <begin position="663"/>
        <end position="819"/>
    </location>
</feature>
<protein>
    <submittedName>
        <fullName evidence="3">Ig-like domain-containing protein</fullName>
    </submittedName>
</protein>
<dbReference type="InterPro" id="IPR024361">
    <property type="entry name" value="BACON"/>
</dbReference>
<dbReference type="InterPro" id="IPR039513">
    <property type="entry name" value="PL-6"/>
</dbReference>
<dbReference type="InterPro" id="IPR011050">
    <property type="entry name" value="Pectin_lyase_fold/virulence"/>
</dbReference>
<dbReference type="NCBIfam" id="TIGR04183">
    <property type="entry name" value="Por_Secre_tail"/>
    <property type="match status" value="1"/>
</dbReference>
<dbReference type="InterPro" id="IPR013783">
    <property type="entry name" value="Ig-like_fold"/>
</dbReference>
<keyword evidence="4" id="KW-1185">Reference proteome</keyword>
<dbReference type="PROSITE" id="PS50022">
    <property type="entry name" value="FA58C_3"/>
    <property type="match status" value="2"/>
</dbReference>
<dbReference type="Proteomes" id="UP001065174">
    <property type="component" value="Chromosome"/>
</dbReference>
<proteinExistence type="predicted"/>
<dbReference type="CDD" id="cd14948">
    <property type="entry name" value="BACON"/>
    <property type="match status" value="1"/>
</dbReference>
<dbReference type="SMART" id="SM00635">
    <property type="entry name" value="BID_2"/>
    <property type="match status" value="2"/>
</dbReference>
<evidence type="ECO:0000259" key="2">
    <source>
        <dbReference type="PROSITE" id="PS50022"/>
    </source>
</evidence>
<dbReference type="Pfam" id="PF19190">
    <property type="entry name" value="BACON_2"/>
    <property type="match status" value="1"/>
</dbReference>
<organism evidence="3 4">
    <name type="scientific">Reichenbachiella agarivorans</name>
    <dbReference type="NCBI Taxonomy" id="2979464"/>
    <lineage>
        <taxon>Bacteria</taxon>
        <taxon>Pseudomonadati</taxon>
        <taxon>Bacteroidota</taxon>
        <taxon>Cytophagia</taxon>
        <taxon>Cytophagales</taxon>
        <taxon>Reichenbachiellaceae</taxon>
        <taxon>Reichenbachiella</taxon>
    </lineage>
</organism>
<dbReference type="InterPro" id="IPR026444">
    <property type="entry name" value="Secre_tail"/>
</dbReference>
<feature type="domain" description="F5/8 type C" evidence="2">
    <location>
        <begin position="900"/>
        <end position="1046"/>
    </location>
</feature>
<dbReference type="InterPro" id="IPR008979">
    <property type="entry name" value="Galactose-bd-like_sf"/>
</dbReference>
<dbReference type="SUPFAM" id="SSF51126">
    <property type="entry name" value="Pectin lyase-like"/>
    <property type="match status" value="1"/>
</dbReference>
<dbReference type="InterPro" id="IPR008964">
    <property type="entry name" value="Invasin/intimin_cell_adhesion"/>
</dbReference>
<accession>A0ABY6CS56</accession>
<dbReference type="InterPro" id="IPR012334">
    <property type="entry name" value="Pectin_lyas_fold"/>
</dbReference>
<dbReference type="EMBL" id="CP106679">
    <property type="protein sequence ID" value="UXP32203.1"/>
    <property type="molecule type" value="Genomic_DNA"/>
</dbReference>
<name>A0ABY6CS56_9BACT</name>
<dbReference type="Pfam" id="PF02368">
    <property type="entry name" value="Big_2"/>
    <property type="match status" value="2"/>
</dbReference>
<dbReference type="Gene3D" id="2.60.120.260">
    <property type="entry name" value="Galactose-binding domain-like"/>
    <property type="match status" value="2"/>
</dbReference>
<dbReference type="SUPFAM" id="SSF49373">
    <property type="entry name" value="Invasin/intimin cell-adhesion fragments"/>
    <property type="match status" value="2"/>
</dbReference>
<feature type="chain" id="PRO_5047037123" evidence="1">
    <location>
        <begin position="28"/>
        <end position="1132"/>
    </location>
</feature>
<evidence type="ECO:0000256" key="1">
    <source>
        <dbReference type="SAM" id="SignalP"/>
    </source>
</evidence>
<gene>
    <name evidence="3" type="ORF">N6H18_17835</name>
</gene>
<dbReference type="CDD" id="cd14251">
    <property type="entry name" value="PL-6"/>
    <property type="match status" value="1"/>
</dbReference>